<dbReference type="RefSeq" id="WP_015723716.1">
    <property type="nucleotide sequence ID" value="NC_014972.1"/>
</dbReference>
<gene>
    <name evidence="3" type="ordered locus">Despr_0998</name>
</gene>
<dbReference type="Pfam" id="PF00582">
    <property type="entry name" value="Usp"/>
    <property type="match status" value="1"/>
</dbReference>
<comment type="similarity">
    <text evidence="1">Belongs to the universal stress protein A family.</text>
</comment>
<feature type="domain" description="UspA" evidence="2">
    <location>
        <begin position="4"/>
        <end position="141"/>
    </location>
</feature>
<dbReference type="PANTHER" id="PTHR31964:SF113">
    <property type="entry name" value="USPA DOMAIN-CONTAINING PROTEIN"/>
    <property type="match status" value="1"/>
</dbReference>
<protein>
    <submittedName>
        <fullName evidence="3">UspA domain-containing protein</fullName>
    </submittedName>
</protein>
<dbReference type="InterPro" id="IPR006016">
    <property type="entry name" value="UspA"/>
</dbReference>
<dbReference type="Proteomes" id="UP000006365">
    <property type="component" value="Chromosome"/>
</dbReference>
<sequence>MSDWKRIIIAIDDSPRSINAVDYVGSIAGHLADVHLCLLHVYPEPPPDYYQSGATLDDYVSEQEERARMLFAQAKKILQNHGVAPHAITSRCQIAGQQSISAAILDLQTKEDYGTIVVGKRGISKAEEFLFGSISNALIHNGRDIAVWVIG</sequence>
<accession>A0A7U4DNQ4</accession>
<dbReference type="PANTHER" id="PTHR31964">
    <property type="entry name" value="ADENINE NUCLEOTIDE ALPHA HYDROLASES-LIKE SUPERFAMILY PROTEIN"/>
    <property type="match status" value="1"/>
</dbReference>
<dbReference type="CDD" id="cd00293">
    <property type="entry name" value="USP-like"/>
    <property type="match status" value="1"/>
</dbReference>
<proteinExistence type="inferred from homology"/>
<dbReference type="PRINTS" id="PR01438">
    <property type="entry name" value="UNVRSLSTRESS"/>
</dbReference>
<dbReference type="AlphaFoldDB" id="A0A7U4DNQ4"/>
<dbReference type="InterPro" id="IPR006015">
    <property type="entry name" value="Universal_stress_UspA"/>
</dbReference>
<organism evidence="3 4">
    <name type="scientific">Desulfobulbus propionicus (strain ATCC 33891 / DSM 2032 / VKM B-1956 / 1pr3)</name>
    <dbReference type="NCBI Taxonomy" id="577650"/>
    <lineage>
        <taxon>Bacteria</taxon>
        <taxon>Pseudomonadati</taxon>
        <taxon>Thermodesulfobacteriota</taxon>
        <taxon>Desulfobulbia</taxon>
        <taxon>Desulfobulbales</taxon>
        <taxon>Desulfobulbaceae</taxon>
        <taxon>Desulfobulbus</taxon>
    </lineage>
</organism>
<dbReference type="EMBL" id="CP002364">
    <property type="protein sequence ID" value="ADW17172.1"/>
    <property type="molecule type" value="Genomic_DNA"/>
</dbReference>
<dbReference type="Gene3D" id="3.40.50.620">
    <property type="entry name" value="HUPs"/>
    <property type="match status" value="1"/>
</dbReference>
<evidence type="ECO:0000259" key="2">
    <source>
        <dbReference type="Pfam" id="PF00582"/>
    </source>
</evidence>
<evidence type="ECO:0000256" key="1">
    <source>
        <dbReference type="ARBA" id="ARBA00008791"/>
    </source>
</evidence>
<dbReference type="KEGG" id="dpr:Despr_0998"/>
<dbReference type="SUPFAM" id="SSF52402">
    <property type="entry name" value="Adenine nucleotide alpha hydrolases-like"/>
    <property type="match status" value="1"/>
</dbReference>
<keyword evidence="4" id="KW-1185">Reference proteome</keyword>
<reference evidence="3 4" key="1">
    <citation type="journal article" date="2011" name="Stand. Genomic Sci.">
        <title>Complete genome sequence of Desulfobulbus propionicus type strain (1pr3).</title>
        <authorList>
            <person name="Pagani I."/>
            <person name="Lapidus A."/>
            <person name="Nolan M."/>
            <person name="Lucas S."/>
            <person name="Hammon N."/>
            <person name="Deshpande S."/>
            <person name="Cheng J.F."/>
            <person name="Chertkov O."/>
            <person name="Davenport K."/>
            <person name="Tapia R."/>
            <person name="Han C."/>
            <person name="Goodwin L."/>
            <person name="Pitluck S."/>
            <person name="Liolios K."/>
            <person name="Mavromatis K."/>
            <person name="Ivanova N."/>
            <person name="Mikhailova N."/>
            <person name="Pati A."/>
            <person name="Chen A."/>
            <person name="Palaniappan K."/>
            <person name="Land M."/>
            <person name="Hauser L."/>
            <person name="Chang Y.J."/>
            <person name="Jeffries C.D."/>
            <person name="Detter J.C."/>
            <person name="Brambilla E."/>
            <person name="Kannan K.P."/>
            <person name="Djao O.D."/>
            <person name="Rohde M."/>
            <person name="Pukall R."/>
            <person name="Spring S."/>
            <person name="Goker M."/>
            <person name="Sikorski J."/>
            <person name="Woyke T."/>
            <person name="Bristow J."/>
            <person name="Eisen J.A."/>
            <person name="Markowitz V."/>
            <person name="Hugenholtz P."/>
            <person name="Kyrpides N.C."/>
            <person name="Klenk H.P."/>
        </authorList>
    </citation>
    <scope>NUCLEOTIDE SEQUENCE [LARGE SCALE GENOMIC DNA]</scope>
    <source>
        <strain evidence="4">ATCC 33891 / DSM 2032 / 1pr3</strain>
    </source>
</reference>
<dbReference type="InterPro" id="IPR014729">
    <property type="entry name" value="Rossmann-like_a/b/a_fold"/>
</dbReference>
<evidence type="ECO:0000313" key="4">
    <source>
        <dbReference type="Proteomes" id="UP000006365"/>
    </source>
</evidence>
<evidence type="ECO:0000313" key="3">
    <source>
        <dbReference type="EMBL" id="ADW17172.1"/>
    </source>
</evidence>
<name>A0A7U4DNQ4_DESPD</name>